<dbReference type="Proteomes" id="UP000315891">
    <property type="component" value="Chromosome"/>
</dbReference>
<sequence>MDEGRGNAVATDPVLRRQDGVVMDAALSPSELALFDVVGRRRDFDAGERLFSRGDNGRTMFVILDGRVELDFGGDLARKTLGPGEFFGELGLLVGDHVRSAGARVLAATELVELGDGELETLLDRDPRLVAQFLHRAITRIVRNEQVLTHRLRRHNHELQDALDRLRAATQALTRSEELVRRDDLTGLGNRRACQEHVERLVREQQLGGHALLLVDCDAFKRVNDVHGHQAGDRVLQNVANILTSVATASDTACRFGGDEFALLVRARDQADLQRIAGFIVGTAHSLAAMQSEPPAICTLSIGGCWVDPDSAWSDWYANADAALYRAKRSGGDTIAWHVAWES</sequence>
<reference evidence="7 8" key="1">
    <citation type="submission" date="2019-07" db="EMBL/GenBank/DDBJ databases">
        <title>Lysobacter weifangensis sp. nov., isolated from bensulfuron-methyl contaminated farmland soil.</title>
        <authorList>
            <person name="Zhao H."/>
        </authorList>
    </citation>
    <scope>NUCLEOTIDE SEQUENCE [LARGE SCALE GENOMIC DNA]</scope>
    <source>
        <strain evidence="7 8">CC-Bw-6</strain>
    </source>
</reference>
<dbReference type="InterPro" id="IPR018488">
    <property type="entry name" value="cNMP-bd_CS"/>
</dbReference>
<dbReference type="SUPFAM" id="SSF55073">
    <property type="entry name" value="Nucleotide cyclase"/>
    <property type="match status" value="1"/>
</dbReference>
<dbReference type="SUPFAM" id="SSF51206">
    <property type="entry name" value="cAMP-binding domain-like"/>
    <property type="match status" value="1"/>
</dbReference>
<dbReference type="PROSITE" id="PS50042">
    <property type="entry name" value="CNMP_BINDING_3"/>
    <property type="match status" value="1"/>
</dbReference>
<dbReference type="GO" id="GO:0052621">
    <property type="term" value="F:diguanylate cyclase activity"/>
    <property type="evidence" value="ECO:0007669"/>
    <property type="project" value="UniProtKB-EC"/>
</dbReference>
<dbReference type="GO" id="GO:0043709">
    <property type="term" value="P:cell adhesion involved in single-species biofilm formation"/>
    <property type="evidence" value="ECO:0007669"/>
    <property type="project" value="TreeGrafter"/>
</dbReference>
<feature type="coiled-coil region" evidence="4">
    <location>
        <begin position="149"/>
        <end position="179"/>
    </location>
</feature>
<dbReference type="GO" id="GO:0005737">
    <property type="term" value="C:cytoplasm"/>
    <property type="evidence" value="ECO:0007669"/>
    <property type="project" value="UniProtKB-SubCell"/>
</dbReference>
<accession>A0A516V628</accession>
<dbReference type="GO" id="GO:1902201">
    <property type="term" value="P:negative regulation of bacterial-type flagellum-dependent cell motility"/>
    <property type="evidence" value="ECO:0007669"/>
    <property type="project" value="TreeGrafter"/>
</dbReference>
<proteinExistence type="predicted"/>
<dbReference type="InterPro" id="IPR000595">
    <property type="entry name" value="cNMP-bd_dom"/>
</dbReference>
<evidence type="ECO:0000256" key="1">
    <source>
        <dbReference type="ARBA" id="ARBA00004496"/>
    </source>
</evidence>
<dbReference type="InterPro" id="IPR029787">
    <property type="entry name" value="Nucleotide_cyclase"/>
</dbReference>
<dbReference type="CDD" id="cd01949">
    <property type="entry name" value="GGDEF"/>
    <property type="match status" value="1"/>
</dbReference>
<dbReference type="InterPro" id="IPR018490">
    <property type="entry name" value="cNMP-bd_dom_sf"/>
</dbReference>
<evidence type="ECO:0000313" key="8">
    <source>
        <dbReference type="Proteomes" id="UP000315891"/>
    </source>
</evidence>
<dbReference type="SMART" id="SM00100">
    <property type="entry name" value="cNMP"/>
    <property type="match status" value="1"/>
</dbReference>
<dbReference type="Gene3D" id="3.30.70.270">
    <property type="match status" value="1"/>
</dbReference>
<dbReference type="PROSITE" id="PS50887">
    <property type="entry name" value="GGDEF"/>
    <property type="match status" value="1"/>
</dbReference>
<dbReference type="EC" id="2.7.7.65" evidence="2"/>
<dbReference type="PROSITE" id="PS00889">
    <property type="entry name" value="CNMP_BINDING_2"/>
    <property type="match status" value="1"/>
</dbReference>
<dbReference type="NCBIfam" id="TIGR00254">
    <property type="entry name" value="GGDEF"/>
    <property type="match status" value="1"/>
</dbReference>
<evidence type="ECO:0000259" key="6">
    <source>
        <dbReference type="PROSITE" id="PS50887"/>
    </source>
</evidence>
<name>A0A516V628_9GAMM</name>
<comment type="subcellular location">
    <subcellularLocation>
        <location evidence="1">Cytoplasm</location>
    </subcellularLocation>
</comment>
<evidence type="ECO:0000313" key="7">
    <source>
        <dbReference type="EMBL" id="QDQ73941.1"/>
    </source>
</evidence>
<evidence type="ECO:0000256" key="3">
    <source>
        <dbReference type="ARBA" id="ARBA00034247"/>
    </source>
</evidence>
<dbReference type="AlphaFoldDB" id="A0A516V628"/>
<dbReference type="PANTHER" id="PTHR45138">
    <property type="entry name" value="REGULATORY COMPONENTS OF SENSORY TRANSDUCTION SYSTEM"/>
    <property type="match status" value="1"/>
</dbReference>
<dbReference type="GO" id="GO:0005886">
    <property type="term" value="C:plasma membrane"/>
    <property type="evidence" value="ECO:0007669"/>
    <property type="project" value="TreeGrafter"/>
</dbReference>
<dbReference type="Pfam" id="PF00990">
    <property type="entry name" value="GGDEF"/>
    <property type="match status" value="1"/>
</dbReference>
<feature type="domain" description="GGDEF" evidence="6">
    <location>
        <begin position="208"/>
        <end position="340"/>
    </location>
</feature>
<keyword evidence="8" id="KW-1185">Reference proteome</keyword>
<dbReference type="CDD" id="cd00038">
    <property type="entry name" value="CAP_ED"/>
    <property type="match status" value="1"/>
</dbReference>
<dbReference type="InterPro" id="IPR014710">
    <property type="entry name" value="RmlC-like_jellyroll"/>
</dbReference>
<evidence type="ECO:0000256" key="4">
    <source>
        <dbReference type="SAM" id="Coils"/>
    </source>
</evidence>
<dbReference type="InterPro" id="IPR000160">
    <property type="entry name" value="GGDEF_dom"/>
</dbReference>
<dbReference type="OrthoDB" id="9803824at2"/>
<dbReference type="PANTHER" id="PTHR45138:SF9">
    <property type="entry name" value="DIGUANYLATE CYCLASE DGCM-RELATED"/>
    <property type="match status" value="1"/>
</dbReference>
<dbReference type="Gene3D" id="2.60.120.10">
    <property type="entry name" value="Jelly Rolls"/>
    <property type="match status" value="1"/>
</dbReference>
<dbReference type="Pfam" id="PF00027">
    <property type="entry name" value="cNMP_binding"/>
    <property type="match status" value="1"/>
</dbReference>
<feature type="domain" description="Cyclic nucleotide-binding" evidence="5">
    <location>
        <begin position="44"/>
        <end position="123"/>
    </location>
</feature>
<gene>
    <name evidence="7" type="ORF">FNZ56_08660</name>
</gene>
<dbReference type="RefSeq" id="WP_143879452.1">
    <property type="nucleotide sequence ID" value="NZ_BAABLZ010000001.1"/>
</dbReference>
<organism evidence="7 8">
    <name type="scientific">Pseudoluteimonas lycopersici</name>
    <dbReference type="NCBI Taxonomy" id="1324796"/>
    <lineage>
        <taxon>Bacteria</taxon>
        <taxon>Pseudomonadati</taxon>
        <taxon>Pseudomonadota</taxon>
        <taxon>Gammaproteobacteria</taxon>
        <taxon>Lysobacterales</taxon>
        <taxon>Lysobacteraceae</taxon>
        <taxon>Pseudoluteimonas</taxon>
    </lineage>
</organism>
<dbReference type="EMBL" id="CP041742">
    <property type="protein sequence ID" value="QDQ73941.1"/>
    <property type="molecule type" value="Genomic_DNA"/>
</dbReference>
<protein>
    <recommendedName>
        <fullName evidence="2">diguanylate cyclase</fullName>
        <ecNumber evidence="2">2.7.7.65</ecNumber>
    </recommendedName>
</protein>
<dbReference type="SMART" id="SM00267">
    <property type="entry name" value="GGDEF"/>
    <property type="match status" value="1"/>
</dbReference>
<evidence type="ECO:0000256" key="2">
    <source>
        <dbReference type="ARBA" id="ARBA00012528"/>
    </source>
</evidence>
<dbReference type="InterPro" id="IPR050469">
    <property type="entry name" value="Diguanylate_Cyclase"/>
</dbReference>
<comment type="catalytic activity">
    <reaction evidence="3">
        <text>2 GTP = 3',3'-c-di-GMP + 2 diphosphate</text>
        <dbReference type="Rhea" id="RHEA:24898"/>
        <dbReference type="ChEBI" id="CHEBI:33019"/>
        <dbReference type="ChEBI" id="CHEBI:37565"/>
        <dbReference type="ChEBI" id="CHEBI:58805"/>
        <dbReference type="EC" id="2.7.7.65"/>
    </reaction>
</comment>
<keyword evidence="4" id="KW-0175">Coiled coil</keyword>
<evidence type="ECO:0000259" key="5">
    <source>
        <dbReference type="PROSITE" id="PS50042"/>
    </source>
</evidence>
<dbReference type="InterPro" id="IPR043128">
    <property type="entry name" value="Rev_trsase/Diguanyl_cyclase"/>
</dbReference>